<evidence type="ECO:0000256" key="7">
    <source>
        <dbReference type="ARBA" id="ARBA00023136"/>
    </source>
</evidence>
<sequence length="89" mass="9358">MIMNILIGIAIVLFGAGALVALYRVVRGPSLLDRVIATDVLLVTVMCGLGAEMAINRHTTTLPLLLVLAAFAFIGSVSVARFMGGRDDT</sequence>
<evidence type="ECO:0000256" key="2">
    <source>
        <dbReference type="ARBA" id="ARBA00009212"/>
    </source>
</evidence>
<proteinExistence type="inferred from homology"/>
<dbReference type="InterPro" id="IPR007208">
    <property type="entry name" value="MrpF/PhaF-like"/>
</dbReference>
<dbReference type="PANTHER" id="PTHR34702:SF1">
    <property type="entry name" value="NA(+)_H(+) ANTIPORTER SUBUNIT F"/>
    <property type="match status" value="1"/>
</dbReference>
<gene>
    <name evidence="9" type="ORF">SAMN04489806_0318</name>
</gene>
<keyword evidence="4" id="KW-1003">Cell membrane</keyword>
<dbReference type="PANTHER" id="PTHR34702">
    <property type="entry name" value="NA(+)/H(+) ANTIPORTER SUBUNIT F1"/>
    <property type="match status" value="1"/>
</dbReference>
<keyword evidence="6 8" id="KW-1133">Transmembrane helix</keyword>
<dbReference type="AlphaFoldDB" id="A0A1H4IVS2"/>
<dbReference type="EMBL" id="FNRY01000001">
    <property type="protein sequence ID" value="SEB38123.1"/>
    <property type="molecule type" value="Genomic_DNA"/>
</dbReference>
<comment type="similarity">
    <text evidence="2">Belongs to the CPA3 antiporters (TC 2.A.63) subunit F family.</text>
</comment>
<dbReference type="GO" id="GO:0005886">
    <property type="term" value="C:plasma membrane"/>
    <property type="evidence" value="ECO:0007669"/>
    <property type="project" value="UniProtKB-SubCell"/>
</dbReference>
<feature type="transmembrane region" description="Helical" evidence="8">
    <location>
        <begin position="6"/>
        <end position="23"/>
    </location>
</feature>
<evidence type="ECO:0000256" key="1">
    <source>
        <dbReference type="ARBA" id="ARBA00004651"/>
    </source>
</evidence>
<evidence type="ECO:0000256" key="6">
    <source>
        <dbReference type="ARBA" id="ARBA00022989"/>
    </source>
</evidence>
<evidence type="ECO:0000313" key="9">
    <source>
        <dbReference type="EMBL" id="SEB38123.1"/>
    </source>
</evidence>
<reference evidence="9 10" key="1">
    <citation type="submission" date="2016-10" db="EMBL/GenBank/DDBJ databases">
        <authorList>
            <person name="de Groot N.N."/>
        </authorList>
    </citation>
    <scope>NUCLEOTIDE SEQUENCE [LARGE SCALE GENOMIC DNA]</scope>
    <source>
        <strain evidence="9 10">DSM 21799</strain>
    </source>
</reference>
<dbReference type="STRING" id="640635.SAMN04489806_0318"/>
<dbReference type="Pfam" id="PF04066">
    <property type="entry name" value="MrpF_PhaF"/>
    <property type="match status" value="1"/>
</dbReference>
<dbReference type="GO" id="GO:0015385">
    <property type="term" value="F:sodium:proton antiporter activity"/>
    <property type="evidence" value="ECO:0007669"/>
    <property type="project" value="TreeGrafter"/>
</dbReference>
<accession>A0A1H4IVS2</accession>
<protein>
    <submittedName>
        <fullName evidence="9">Multisubunit sodium/proton antiporter, MrpF subunit</fullName>
    </submittedName>
</protein>
<comment type="subcellular location">
    <subcellularLocation>
        <location evidence="1">Cell membrane</location>
        <topology evidence="1">Multi-pass membrane protein</topology>
    </subcellularLocation>
</comment>
<keyword evidence="5 8" id="KW-0812">Transmembrane</keyword>
<dbReference type="RefSeq" id="WP_342706608.1">
    <property type="nucleotide sequence ID" value="NZ_FNRY01000001.1"/>
</dbReference>
<keyword evidence="7 8" id="KW-0472">Membrane</keyword>
<evidence type="ECO:0000256" key="3">
    <source>
        <dbReference type="ARBA" id="ARBA00022448"/>
    </source>
</evidence>
<dbReference type="Proteomes" id="UP000199183">
    <property type="component" value="Unassembled WGS sequence"/>
</dbReference>
<evidence type="ECO:0000313" key="10">
    <source>
        <dbReference type="Proteomes" id="UP000199183"/>
    </source>
</evidence>
<name>A0A1H4IVS2_9MICO</name>
<evidence type="ECO:0000256" key="8">
    <source>
        <dbReference type="SAM" id="Phobius"/>
    </source>
</evidence>
<feature type="transmembrane region" description="Helical" evidence="8">
    <location>
        <begin position="35"/>
        <end position="55"/>
    </location>
</feature>
<evidence type="ECO:0000256" key="4">
    <source>
        <dbReference type="ARBA" id="ARBA00022475"/>
    </source>
</evidence>
<keyword evidence="3" id="KW-0813">Transport</keyword>
<keyword evidence="10" id="KW-1185">Reference proteome</keyword>
<feature type="transmembrane region" description="Helical" evidence="8">
    <location>
        <begin position="61"/>
        <end position="83"/>
    </location>
</feature>
<evidence type="ECO:0000256" key="5">
    <source>
        <dbReference type="ARBA" id="ARBA00022692"/>
    </source>
</evidence>
<organism evidence="9 10">
    <name type="scientific">Paramicrobacterium humi</name>
    <dbReference type="NCBI Taxonomy" id="640635"/>
    <lineage>
        <taxon>Bacteria</taxon>
        <taxon>Bacillati</taxon>
        <taxon>Actinomycetota</taxon>
        <taxon>Actinomycetes</taxon>
        <taxon>Micrococcales</taxon>
        <taxon>Microbacteriaceae</taxon>
        <taxon>Paramicrobacterium</taxon>
    </lineage>
</organism>